<sequence>MADAGRGGDGRRDERRGDGRHGDGQRGGRGGGPAPRRGASGGGREGRPTGGHRGPRQRSAQTPGQRARTADPARDTAYTVLRSVHEDGAYANLELPRALLRARLRGRDAAFATELTYGTLRMQGLYDAVVAHAADRAAASIDVPVLDVLRLGVHQLLGMRVPDHAAVSSTVALARQHVSQGAGGFVNAVLRRVTERGAGAWVELVTAGIEDPIARAALEHSHPEWIVRALRAALVANGLPDTELPQLLAAHNTPGPLTLVARPGLVADAELEEAGATPSPLAPTAWTLPSGDPGDLASVREGRAAVQDAGSQLLALALASAPLDGPDARWLDLCAGPGGKAGLLAALAHQRGASLHANEVSPHRAQLVRQTLSGAVEAGADVTVTVGDGREVGANEPDSYDRILVDAPCTGLGALRRRPEARWRRTPADLTELGPLQRDLLRSALDAVRPGGLVAWATCSPHIAETHLVVKDVLKRRDDVELVDVRPFLLDRGGQPLADTGEGPWAQLWPHRHDTDGMFVALLRKR</sequence>
<dbReference type="Pfam" id="PF01189">
    <property type="entry name" value="Methyltr_RsmB-F"/>
    <property type="match status" value="1"/>
</dbReference>
<evidence type="ECO:0000256" key="5">
    <source>
        <dbReference type="PROSITE-ProRule" id="PRU01023"/>
    </source>
</evidence>
<dbReference type="Gene3D" id="3.40.50.150">
    <property type="entry name" value="Vaccinia Virus protein VP39"/>
    <property type="match status" value="1"/>
</dbReference>
<evidence type="ECO:0000256" key="3">
    <source>
        <dbReference type="ARBA" id="ARBA00022691"/>
    </source>
</evidence>
<feature type="region of interest" description="Disordered" evidence="6">
    <location>
        <begin position="1"/>
        <end position="74"/>
    </location>
</feature>
<dbReference type="InterPro" id="IPR001678">
    <property type="entry name" value="MeTrfase_RsmB-F_NOP2_dom"/>
</dbReference>
<evidence type="ECO:0000313" key="9">
    <source>
        <dbReference type="Proteomes" id="UP000315133"/>
    </source>
</evidence>
<feature type="domain" description="SAM-dependent MTase RsmB/NOP-type" evidence="7">
    <location>
        <begin position="233"/>
        <end position="526"/>
    </location>
</feature>
<protein>
    <submittedName>
        <fullName evidence="8">16S rRNA (Cytosine967-C5)-methyltransferase</fullName>
    </submittedName>
</protein>
<comment type="caution">
    <text evidence="8">The sequence shown here is derived from an EMBL/GenBank/DDBJ whole genome shotgun (WGS) entry which is preliminary data.</text>
</comment>
<dbReference type="GO" id="GO:0003723">
    <property type="term" value="F:RNA binding"/>
    <property type="evidence" value="ECO:0007669"/>
    <property type="project" value="UniProtKB-UniRule"/>
</dbReference>
<dbReference type="InterPro" id="IPR049560">
    <property type="entry name" value="MeTrfase_RsmB-F_NOP2_cat"/>
</dbReference>
<reference evidence="8 9" key="1">
    <citation type="submission" date="2019-06" db="EMBL/GenBank/DDBJ databases">
        <title>Sequencing the genomes of 1000 actinobacteria strains.</title>
        <authorList>
            <person name="Klenk H.-P."/>
        </authorList>
    </citation>
    <scope>NUCLEOTIDE SEQUENCE [LARGE SCALE GENOMIC DNA]</scope>
    <source>
        <strain evidence="8 9">DSM 12362</strain>
    </source>
</reference>
<comment type="similarity">
    <text evidence="5">Belongs to the class I-like SAM-binding methyltransferase superfamily. RsmB/NOP family.</text>
</comment>
<dbReference type="SUPFAM" id="SSF53335">
    <property type="entry name" value="S-adenosyl-L-methionine-dependent methyltransferases"/>
    <property type="match status" value="1"/>
</dbReference>
<keyword evidence="4 5" id="KW-0694">RNA-binding</keyword>
<evidence type="ECO:0000256" key="1">
    <source>
        <dbReference type="ARBA" id="ARBA00022603"/>
    </source>
</evidence>
<dbReference type="InterPro" id="IPR035926">
    <property type="entry name" value="NusB-like_sf"/>
</dbReference>
<dbReference type="Gene3D" id="1.10.940.10">
    <property type="entry name" value="NusB-like"/>
    <property type="match status" value="1"/>
</dbReference>
<dbReference type="InterPro" id="IPR029063">
    <property type="entry name" value="SAM-dependent_MTases_sf"/>
</dbReference>
<dbReference type="OrthoDB" id="9810297at2"/>
<keyword evidence="1 5" id="KW-0489">Methyltransferase</keyword>
<keyword evidence="9" id="KW-1185">Reference proteome</keyword>
<dbReference type="CDD" id="cd02440">
    <property type="entry name" value="AdoMet_MTases"/>
    <property type="match status" value="1"/>
</dbReference>
<evidence type="ECO:0000313" key="8">
    <source>
        <dbReference type="EMBL" id="TQM97011.1"/>
    </source>
</evidence>
<keyword evidence="3 5" id="KW-0949">S-adenosyl-L-methionine</keyword>
<dbReference type="SUPFAM" id="SSF48013">
    <property type="entry name" value="NusB-like"/>
    <property type="match status" value="1"/>
</dbReference>
<feature type="active site" description="Nucleophile" evidence="5">
    <location>
        <position position="459"/>
    </location>
</feature>
<dbReference type="PANTHER" id="PTHR22807:SF53">
    <property type="entry name" value="RIBOSOMAL RNA SMALL SUBUNIT METHYLTRANSFERASE B-RELATED"/>
    <property type="match status" value="1"/>
</dbReference>
<keyword evidence="2 5" id="KW-0808">Transferase</keyword>
<dbReference type="EMBL" id="VFPU01000001">
    <property type="protein sequence ID" value="TQM97011.1"/>
    <property type="molecule type" value="Genomic_DNA"/>
</dbReference>
<evidence type="ECO:0000256" key="2">
    <source>
        <dbReference type="ARBA" id="ARBA00022679"/>
    </source>
</evidence>
<name>A0A543KPL6_9MICO</name>
<dbReference type="GO" id="GO:0001510">
    <property type="term" value="P:RNA methylation"/>
    <property type="evidence" value="ECO:0007669"/>
    <property type="project" value="InterPro"/>
</dbReference>
<evidence type="ECO:0000259" key="7">
    <source>
        <dbReference type="PROSITE" id="PS51686"/>
    </source>
</evidence>
<dbReference type="RefSeq" id="WP_141818548.1">
    <property type="nucleotide sequence ID" value="NZ_BAAAIL010000004.1"/>
</dbReference>
<dbReference type="PRINTS" id="PR02008">
    <property type="entry name" value="RCMTFAMILY"/>
</dbReference>
<dbReference type="PROSITE" id="PS51686">
    <property type="entry name" value="SAM_MT_RSMB_NOP"/>
    <property type="match status" value="1"/>
</dbReference>
<proteinExistence type="inferred from homology"/>
<dbReference type="PANTHER" id="PTHR22807">
    <property type="entry name" value="NOP2 YEAST -RELATED NOL1/NOP2/FMU SUN DOMAIN-CONTAINING"/>
    <property type="match status" value="1"/>
</dbReference>
<dbReference type="GO" id="GO:0006355">
    <property type="term" value="P:regulation of DNA-templated transcription"/>
    <property type="evidence" value="ECO:0007669"/>
    <property type="project" value="InterPro"/>
</dbReference>
<dbReference type="InterPro" id="IPR023267">
    <property type="entry name" value="RCMT"/>
</dbReference>
<feature type="binding site" evidence="5">
    <location>
        <begin position="334"/>
        <end position="340"/>
    </location>
    <ligand>
        <name>S-adenosyl-L-methionine</name>
        <dbReference type="ChEBI" id="CHEBI:59789"/>
    </ligand>
</feature>
<organism evidence="8 9">
    <name type="scientific">Ornithinimicrobium humiphilum</name>
    <dbReference type="NCBI Taxonomy" id="125288"/>
    <lineage>
        <taxon>Bacteria</taxon>
        <taxon>Bacillati</taxon>
        <taxon>Actinomycetota</taxon>
        <taxon>Actinomycetes</taxon>
        <taxon>Micrococcales</taxon>
        <taxon>Ornithinimicrobiaceae</taxon>
        <taxon>Ornithinimicrobium</taxon>
    </lineage>
</organism>
<feature type="region of interest" description="Disordered" evidence="6">
    <location>
        <begin position="272"/>
        <end position="294"/>
    </location>
</feature>
<evidence type="ECO:0000256" key="4">
    <source>
        <dbReference type="ARBA" id="ARBA00022884"/>
    </source>
</evidence>
<dbReference type="AlphaFoldDB" id="A0A543KPL6"/>
<feature type="binding site" evidence="5">
    <location>
        <position position="388"/>
    </location>
    <ligand>
        <name>S-adenosyl-L-methionine</name>
        <dbReference type="ChEBI" id="CHEBI:59789"/>
    </ligand>
</feature>
<accession>A0A543KPL6</accession>
<dbReference type="Proteomes" id="UP000315133">
    <property type="component" value="Unassembled WGS sequence"/>
</dbReference>
<feature type="binding site" evidence="5">
    <location>
        <position position="406"/>
    </location>
    <ligand>
        <name>S-adenosyl-L-methionine</name>
        <dbReference type="ChEBI" id="CHEBI:59789"/>
    </ligand>
</feature>
<evidence type="ECO:0000256" key="6">
    <source>
        <dbReference type="SAM" id="MobiDB-lite"/>
    </source>
</evidence>
<feature type="compositionally biased region" description="Gly residues" evidence="6">
    <location>
        <begin position="27"/>
        <end position="52"/>
    </location>
</feature>
<dbReference type="InterPro" id="IPR006027">
    <property type="entry name" value="NusB_RsmB_TIM44"/>
</dbReference>
<feature type="compositionally biased region" description="Basic and acidic residues" evidence="6">
    <location>
        <begin position="1"/>
        <end position="26"/>
    </location>
</feature>
<dbReference type="GO" id="GO:0008173">
    <property type="term" value="F:RNA methyltransferase activity"/>
    <property type="evidence" value="ECO:0007669"/>
    <property type="project" value="InterPro"/>
</dbReference>
<feature type="binding site" evidence="5">
    <location>
        <position position="359"/>
    </location>
    <ligand>
        <name>S-adenosyl-L-methionine</name>
        <dbReference type="ChEBI" id="CHEBI:59789"/>
    </ligand>
</feature>
<dbReference type="Pfam" id="PF01029">
    <property type="entry name" value="NusB"/>
    <property type="match status" value="1"/>
</dbReference>
<gene>
    <name evidence="8" type="ORF">FB476_1906</name>
</gene>